<feature type="chain" id="PRO_5047339522" evidence="2">
    <location>
        <begin position="39"/>
        <end position="437"/>
    </location>
</feature>
<accession>A0ABV0GR96</accession>
<dbReference type="InterPro" id="IPR011044">
    <property type="entry name" value="Quino_amine_DH_bsu"/>
</dbReference>
<dbReference type="EMBL" id="JBBMFV010000004">
    <property type="protein sequence ID" value="MEO3941060.1"/>
    <property type="molecule type" value="Genomic_DNA"/>
</dbReference>
<comment type="caution">
    <text evidence="3">The sequence shown here is derived from an EMBL/GenBank/DDBJ whole genome shotgun (WGS) entry which is preliminary data.</text>
</comment>
<dbReference type="NCBIfam" id="NF038015">
    <property type="entry name" value="AztD"/>
    <property type="match status" value="1"/>
</dbReference>
<feature type="signal peptide" evidence="2">
    <location>
        <begin position="1"/>
        <end position="38"/>
    </location>
</feature>
<evidence type="ECO:0000256" key="1">
    <source>
        <dbReference type="SAM" id="MobiDB-lite"/>
    </source>
</evidence>
<dbReference type="InterPro" id="IPR047697">
    <property type="entry name" value="AztD-like"/>
</dbReference>
<gene>
    <name evidence="3" type="primary">aztD</name>
    <name evidence="3" type="ORF">V3C41_08280</name>
</gene>
<keyword evidence="2" id="KW-0732">Signal</keyword>
<sequence length="437" mass="45277">MSHHLTPSPLVLTPRKRRLRAQPIAAVGLSALLLTACAAPGGSAGNPVDQAPPPTSSPSAKEAGAPTPRLVYTHDAGISVLDAASLEPVGSAEISGFNRLNPAGDGRHVFVSTGDSFRLFDAGAWTEPHGDHSHHYVTDPRLTDLAFGADKAGHVVLHGGKAVLFNDGSGKVESFETSALAAAVEDGKLPSTDIYTTPEAHHGVAVELEDGGLLVTLGNEEGRSGIAVLSAGKGQDRKEVLRNEDCPGVHGEAVAANEAVVVGCENGMLIYKDGAITKVASPDAYGRMGNQAGSEKSPVILGDYKVDKAAELERPTRISLVNTETASLQLVDIGTSYSFRSLGRGPAGEALVLGTDGGLRVIDPLTGAINSTIPVVGAWEESTTWQDPRPTLFVQGSTAYVTEPATRTIHAVDLSAGKVVKSAQLEHVPNELTGVKG</sequence>
<evidence type="ECO:0000313" key="3">
    <source>
        <dbReference type="EMBL" id="MEO3941060.1"/>
    </source>
</evidence>
<organism evidence="3 4">
    <name type="scientific">Paenarthrobacter nicotinovorans</name>
    <name type="common">Arthrobacter nicotinovorans</name>
    <dbReference type="NCBI Taxonomy" id="29320"/>
    <lineage>
        <taxon>Bacteria</taxon>
        <taxon>Bacillati</taxon>
        <taxon>Actinomycetota</taxon>
        <taxon>Actinomycetes</taxon>
        <taxon>Micrococcales</taxon>
        <taxon>Micrococcaceae</taxon>
        <taxon>Paenarthrobacter</taxon>
    </lineage>
</organism>
<keyword evidence="4" id="KW-1185">Reference proteome</keyword>
<proteinExistence type="predicted"/>
<dbReference type="RefSeq" id="WP_347782312.1">
    <property type="nucleotide sequence ID" value="NZ_JBBMFV010000004.1"/>
</dbReference>
<reference evidence="3 4" key="1">
    <citation type="journal article" date="2024" name="Appl. Microbiol. Biotechnol.">
        <title>Biosynthetic gene clusters with biotechnological applications in novel Antarctic isolates from Actinomycetota.</title>
        <authorList>
            <person name="Bruna P."/>
            <person name="Nunez-Montero K."/>
            <person name="Contreras M.J."/>
            <person name="Leal K."/>
            <person name="Garcia M."/>
            <person name="Abanto M."/>
            <person name="Barrientos L."/>
        </authorList>
    </citation>
    <scope>NUCLEOTIDE SEQUENCE [LARGE SCALE GENOMIC DNA]</scope>
    <source>
        <strain evidence="3 4">Se16.17</strain>
    </source>
</reference>
<evidence type="ECO:0000256" key="2">
    <source>
        <dbReference type="SAM" id="SignalP"/>
    </source>
</evidence>
<name>A0ABV0GR96_PAENI</name>
<dbReference type="Proteomes" id="UP001448614">
    <property type="component" value="Unassembled WGS sequence"/>
</dbReference>
<protein>
    <submittedName>
        <fullName evidence="3">Zinc metallochaperone AztD</fullName>
    </submittedName>
</protein>
<evidence type="ECO:0000313" key="4">
    <source>
        <dbReference type="Proteomes" id="UP001448614"/>
    </source>
</evidence>
<dbReference type="SUPFAM" id="SSF50969">
    <property type="entry name" value="YVTN repeat-like/Quinoprotein amine dehydrogenase"/>
    <property type="match status" value="1"/>
</dbReference>
<feature type="region of interest" description="Disordered" evidence="1">
    <location>
        <begin position="42"/>
        <end position="66"/>
    </location>
</feature>